<comment type="caution">
    <text evidence="1">The sequence shown here is derived from an EMBL/GenBank/DDBJ whole genome shotgun (WGS) entry which is preliminary data.</text>
</comment>
<protein>
    <submittedName>
        <fullName evidence="1">Uncharacterized protein</fullName>
    </submittedName>
</protein>
<reference evidence="1 2" key="1">
    <citation type="submission" date="2019-07" db="EMBL/GenBank/DDBJ databases">
        <title>Whole genome shotgun sequence of Myxococcus fulvus NBRC 100333.</title>
        <authorList>
            <person name="Hosoyama A."/>
            <person name="Uohara A."/>
            <person name="Ohji S."/>
            <person name="Ichikawa N."/>
        </authorList>
    </citation>
    <scope>NUCLEOTIDE SEQUENCE [LARGE SCALE GENOMIC DNA]</scope>
    <source>
        <strain evidence="1 2">NBRC 100333</strain>
    </source>
</reference>
<organism evidence="1 2">
    <name type="scientific">Myxococcus fulvus</name>
    <dbReference type="NCBI Taxonomy" id="33"/>
    <lineage>
        <taxon>Bacteria</taxon>
        <taxon>Pseudomonadati</taxon>
        <taxon>Myxococcota</taxon>
        <taxon>Myxococcia</taxon>
        <taxon>Myxococcales</taxon>
        <taxon>Cystobacterineae</taxon>
        <taxon>Myxococcaceae</taxon>
        <taxon>Myxococcus</taxon>
    </lineage>
</organism>
<name>A0A511TG68_MYXFU</name>
<sequence length="57" mass="5933">MPPCVEVQGPCASALASNWSVGEGSITSESLGAPQAATRLNSNREDKGLNIELMWTG</sequence>
<gene>
    <name evidence="1" type="ORF">MFU01_82010</name>
</gene>
<evidence type="ECO:0000313" key="2">
    <source>
        <dbReference type="Proteomes" id="UP000321514"/>
    </source>
</evidence>
<evidence type="ECO:0000313" key="1">
    <source>
        <dbReference type="EMBL" id="GEN13164.1"/>
    </source>
</evidence>
<dbReference type="Proteomes" id="UP000321514">
    <property type="component" value="Unassembled WGS sequence"/>
</dbReference>
<dbReference type="EMBL" id="BJXR01000075">
    <property type="protein sequence ID" value="GEN13164.1"/>
    <property type="molecule type" value="Genomic_DNA"/>
</dbReference>
<proteinExistence type="predicted"/>
<dbReference type="AlphaFoldDB" id="A0A511TG68"/>
<accession>A0A511TG68</accession>